<dbReference type="SMART" id="SM00517">
    <property type="entry name" value="PolyA"/>
    <property type="match status" value="3"/>
</dbReference>
<dbReference type="GO" id="GO:0034450">
    <property type="term" value="F:ubiquitin-ubiquitin ligase activity"/>
    <property type="evidence" value="ECO:0007669"/>
    <property type="project" value="TreeGrafter"/>
</dbReference>
<gene>
    <name evidence="2" type="ORF">GSLYS_00014791001</name>
</gene>
<dbReference type="Proteomes" id="UP001497497">
    <property type="component" value="Unassembled WGS sequence"/>
</dbReference>
<feature type="domain" description="PABC" evidence="1">
    <location>
        <begin position="206"/>
        <end position="285"/>
    </location>
</feature>
<reference evidence="2 3" key="1">
    <citation type="submission" date="2024-04" db="EMBL/GenBank/DDBJ databases">
        <authorList>
            <consortium name="Genoscope - CEA"/>
            <person name="William W."/>
        </authorList>
    </citation>
    <scope>NUCLEOTIDE SEQUENCE [LARGE SCALE GENOMIC DNA]</scope>
</reference>
<dbReference type="GO" id="GO:0005634">
    <property type="term" value="C:nucleus"/>
    <property type="evidence" value="ECO:0007669"/>
    <property type="project" value="TreeGrafter"/>
</dbReference>
<dbReference type="InterPro" id="IPR002004">
    <property type="entry name" value="PABP_HYD_C"/>
</dbReference>
<dbReference type="SUPFAM" id="SSF63570">
    <property type="entry name" value="PABC (PABP) domain"/>
    <property type="match status" value="3"/>
</dbReference>
<evidence type="ECO:0000313" key="3">
    <source>
        <dbReference type="Proteomes" id="UP001497497"/>
    </source>
</evidence>
<keyword evidence="3" id="KW-1185">Reference proteome</keyword>
<evidence type="ECO:0000259" key="1">
    <source>
        <dbReference type="PROSITE" id="PS51309"/>
    </source>
</evidence>
<dbReference type="Pfam" id="PF00658">
    <property type="entry name" value="MLLE"/>
    <property type="match status" value="3"/>
</dbReference>
<dbReference type="GO" id="GO:0000209">
    <property type="term" value="P:protein polyubiquitination"/>
    <property type="evidence" value="ECO:0007669"/>
    <property type="project" value="TreeGrafter"/>
</dbReference>
<evidence type="ECO:0000313" key="2">
    <source>
        <dbReference type="EMBL" id="CAL1541149.1"/>
    </source>
</evidence>
<accession>A0AAV2I9J0</accession>
<dbReference type="AlphaFoldDB" id="A0AAV2I9J0"/>
<dbReference type="GO" id="GO:0090263">
    <property type="term" value="P:positive regulation of canonical Wnt signaling pathway"/>
    <property type="evidence" value="ECO:0007669"/>
    <property type="project" value="TreeGrafter"/>
</dbReference>
<organism evidence="2 3">
    <name type="scientific">Lymnaea stagnalis</name>
    <name type="common">Great pond snail</name>
    <name type="synonym">Helix stagnalis</name>
    <dbReference type="NCBI Taxonomy" id="6523"/>
    <lineage>
        <taxon>Eukaryota</taxon>
        <taxon>Metazoa</taxon>
        <taxon>Spiralia</taxon>
        <taxon>Lophotrochozoa</taxon>
        <taxon>Mollusca</taxon>
        <taxon>Gastropoda</taxon>
        <taxon>Heterobranchia</taxon>
        <taxon>Euthyneura</taxon>
        <taxon>Panpulmonata</taxon>
        <taxon>Hygrophila</taxon>
        <taxon>Lymnaeoidea</taxon>
        <taxon>Lymnaeidae</taxon>
        <taxon>Lymnaea</taxon>
    </lineage>
</organism>
<feature type="domain" description="PABC" evidence="1">
    <location>
        <begin position="106"/>
        <end position="183"/>
    </location>
</feature>
<dbReference type="PROSITE" id="PS51309">
    <property type="entry name" value="PABC"/>
    <property type="match status" value="2"/>
</dbReference>
<dbReference type="GO" id="GO:0005737">
    <property type="term" value="C:cytoplasm"/>
    <property type="evidence" value="ECO:0007669"/>
    <property type="project" value="TreeGrafter"/>
</dbReference>
<dbReference type="Gene3D" id="1.10.1900.10">
    <property type="entry name" value="c-terminal domain of poly(a) binding protein"/>
    <property type="match status" value="3"/>
</dbReference>
<proteinExistence type="predicted"/>
<name>A0AAV2I9J0_LYMST</name>
<dbReference type="EMBL" id="CAXITT010000417">
    <property type="protein sequence ID" value="CAL1541149.1"/>
    <property type="molecule type" value="Genomic_DNA"/>
</dbReference>
<dbReference type="PANTHER" id="PTHR46276">
    <property type="entry name" value="E3 UBIQUITIN-PROTEIN LIGASE UBR5"/>
    <property type="match status" value="1"/>
</dbReference>
<protein>
    <recommendedName>
        <fullName evidence="1">PABC domain-containing protein</fullName>
    </recommendedName>
</protein>
<comment type="caution">
    <text evidence="2">The sequence shown here is derived from an EMBL/GenBank/DDBJ whole genome shotgun (WGS) entry which is preliminary data.</text>
</comment>
<dbReference type="InterPro" id="IPR036053">
    <property type="entry name" value="PABP-dom"/>
</dbReference>
<dbReference type="PANTHER" id="PTHR46276:SF1">
    <property type="entry name" value="E3 UBIQUITIN-PROTEIN LIGASE UBR5"/>
    <property type="match status" value="1"/>
</dbReference>
<sequence length="288" mass="32333">MEMVNSIHGTFNIQQYIMIKKKETKDSTASPPSTKEVLGVHLHHKVSQAVEEYFRNSKNLMTDGCSPADKVTGMLLERSDNDILKMLQDSRFLMDNIEMALTFLYKESLLSSDSSESGGKLSYEEIGEILFVKVQKLEKDLAPQITGMLLELDIRTLLQLLSADSLLFSAVNKAKTTLASTQPTTYSGSLGFLMKMPFFSLLPLNNYVWTRRDNIMSQNEIERERIGIHVFSEVLKLYQDTDCASKITGMILEMDQSALQEILTNSQSMEAAILKAYSTLKVVKASSS</sequence>
<dbReference type="GO" id="GO:0003723">
    <property type="term" value="F:RNA binding"/>
    <property type="evidence" value="ECO:0007669"/>
    <property type="project" value="InterPro"/>
</dbReference>